<dbReference type="Proteomes" id="UP000031056">
    <property type="component" value="Unassembled WGS sequence"/>
</dbReference>
<dbReference type="FunCoup" id="A0A0B2UGY5">
    <property type="interactions" value="347"/>
</dbReference>
<evidence type="ECO:0000259" key="12">
    <source>
        <dbReference type="PROSITE" id="PS51195"/>
    </source>
</evidence>
<feature type="domain" description="DEAD-box RNA helicase Q" evidence="12">
    <location>
        <begin position="30"/>
        <end position="58"/>
    </location>
</feature>
<evidence type="ECO:0000256" key="1">
    <source>
        <dbReference type="ARBA" id="ARBA00012552"/>
    </source>
</evidence>
<name>A0A0B2UGY5_9MICR</name>
<evidence type="ECO:0000259" key="10">
    <source>
        <dbReference type="PROSITE" id="PS51192"/>
    </source>
</evidence>
<keyword evidence="6" id="KW-0694">RNA-binding</keyword>
<keyword evidence="5 9" id="KW-0067">ATP-binding</keyword>
<dbReference type="GO" id="GO:0016787">
    <property type="term" value="F:hydrolase activity"/>
    <property type="evidence" value="ECO:0007669"/>
    <property type="project" value="UniProtKB-KW"/>
</dbReference>
<proteinExistence type="inferred from homology"/>
<evidence type="ECO:0000256" key="9">
    <source>
        <dbReference type="RuleBase" id="RU000492"/>
    </source>
</evidence>
<dbReference type="GO" id="GO:0003723">
    <property type="term" value="F:RNA binding"/>
    <property type="evidence" value="ECO:0007669"/>
    <property type="project" value="UniProtKB-KW"/>
</dbReference>
<evidence type="ECO:0000256" key="6">
    <source>
        <dbReference type="ARBA" id="ARBA00022884"/>
    </source>
</evidence>
<dbReference type="EC" id="3.6.4.13" evidence="1"/>
<dbReference type="InParanoid" id="A0A0B2UGY5"/>
<dbReference type="SMART" id="SM00487">
    <property type="entry name" value="DEXDc"/>
    <property type="match status" value="1"/>
</dbReference>
<evidence type="ECO:0000313" key="14">
    <source>
        <dbReference type="Proteomes" id="UP000031056"/>
    </source>
</evidence>
<dbReference type="RefSeq" id="XP_014564358.1">
    <property type="nucleotide sequence ID" value="XM_014708872.1"/>
</dbReference>
<keyword evidence="4 9" id="KW-0347">Helicase</keyword>
<feature type="domain" description="Helicase ATP-binding" evidence="10">
    <location>
        <begin position="61"/>
        <end position="233"/>
    </location>
</feature>
<dbReference type="GO" id="GO:0005829">
    <property type="term" value="C:cytosol"/>
    <property type="evidence" value="ECO:0007669"/>
    <property type="project" value="TreeGrafter"/>
</dbReference>
<dbReference type="SUPFAM" id="SSF52540">
    <property type="entry name" value="P-loop containing nucleoside triphosphate hydrolases"/>
    <property type="match status" value="1"/>
</dbReference>
<dbReference type="PROSITE" id="PS51194">
    <property type="entry name" value="HELICASE_CTER"/>
    <property type="match status" value="1"/>
</dbReference>
<dbReference type="CDD" id="cd18787">
    <property type="entry name" value="SF2_C_DEAD"/>
    <property type="match status" value="1"/>
</dbReference>
<feature type="domain" description="Helicase C-terminal" evidence="11">
    <location>
        <begin position="244"/>
        <end position="417"/>
    </location>
</feature>
<dbReference type="GO" id="GO:0003724">
    <property type="term" value="F:RNA helicase activity"/>
    <property type="evidence" value="ECO:0007669"/>
    <property type="project" value="UniProtKB-EC"/>
</dbReference>
<evidence type="ECO:0000256" key="7">
    <source>
        <dbReference type="ARBA" id="ARBA00047984"/>
    </source>
</evidence>
<dbReference type="InterPro" id="IPR011545">
    <property type="entry name" value="DEAD/DEAH_box_helicase_dom"/>
</dbReference>
<keyword evidence="3 9" id="KW-0378">Hydrolase</keyword>
<evidence type="ECO:0000313" key="13">
    <source>
        <dbReference type="EMBL" id="KHN70316.1"/>
    </source>
</evidence>
<dbReference type="InterPro" id="IPR000629">
    <property type="entry name" value="RNA-helicase_DEAD-box_CS"/>
</dbReference>
<evidence type="ECO:0000256" key="3">
    <source>
        <dbReference type="ARBA" id="ARBA00022801"/>
    </source>
</evidence>
<dbReference type="InterPro" id="IPR014014">
    <property type="entry name" value="RNA_helicase_DEAD_Q_motif"/>
</dbReference>
<dbReference type="PANTHER" id="PTHR47959">
    <property type="entry name" value="ATP-DEPENDENT RNA HELICASE RHLE-RELATED"/>
    <property type="match status" value="1"/>
</dbReference>
<comment type="catalytic activity">
    <reaction evidence="7">
        <text>ATP + H2O = ADP + phosphate + H(+)</text>
        <dbReference type="Rhea" id="RHEA:13065"/>
        <dbReference type="ChEBI" id="CHEBI:15377"/>
        <dbReference type="ChEBI" id="CHEBI:15378"/>
        <dbReference type="ChEBI" id="CHEBI:30616"/>
        <dbReference type="ChEBI" id="CHEBI:43474"/>
        <dbReference type="ChEBI" id="CHEBI:456216"/>
        <dbReference type="EC" id="3.6.4.13"/>
    </reaction>
</comment>
<keyword evidence="2 9" id="KW-0547">Nucleotide-binding</keyword>
<dbReference type="PANTHER" id="PTHR47959:SF1">
    <property type="entry name" value="ATP-DEPENDENT RNA HELICASE DBPA"/>
    <property type="match status" value="1"/>
</dbReference>
<gene>
    <name evidence="13" type="ORF">M896_021550</name>
</gene>
<evidence type="ECO:0000256" key="8">
    <source>
        <dbReference type="PROSITE-ProRule" id="PRU00552"/>
    </source>
</evidence>
<dbReference type="Pfam" id="PF00271">
    <property type="entry name" value="Helicase_C"/>
    <property type="match status" value="1"/>
</dbReference>
<evidence type="ECO:0000256" key="5">
    <source>
        <dbReference type="ARBA" id="ARBA00022840"/>
    </source>
</evidence>
<sequence length="417" mass="47388">MAQKYQEESKDTSIKDFEDVDQGIQLKVANTWEDLALKDKMMKGIYGMGFESPSFIQKAAILPMIDGRDIRAQAQSGTGKTGAFAVAALQICDESSDTTQVLVLASTREIASQNASRFESLGCYMGVRVGLLSGGSPVSEDKTMLGTKPHIVVGTPGRVDHMIKDGALNMDHIKLFIIDEADEMLKAGFQEDVKKIFRSITKKDEVQIAMFSATYDEEELKVSEEILINPVIIDLRHNDQTLKGIRQYYIDLKKEPTFRNGREEYLLPKLVTLYDIFKKQRLGQCIVFVNSKEDARIVYDWLKRNDWECELISAELTQTEREATLNRFREGTGRCLISSGLLSRGIDIQNLSVVFCLDVPSFERRSTYIHRIGRSGRYGRRGIAINIVYEHELKNLREIERFYSTTIKELPADFSFQ</sequence>
<dbReference type="InterPro" id="IPR014001">
    <property type="entry name" value="Helicase_ATP-bd"/>
</dbReference>
<dbReference type="PROSITE" id="PS51192">
    <property type="entry name" value="HELICASE_ATP_BIND_1"/>
    <property type="match status" value="1"/>
</dbReference>
<dbReference type="Pfam" id="PF00270">
    <property type="entry name" value="DEAD"/>
    <property type="match status" value="1"/>
</dbReference>
<organism evidence="13 14">
    <name type="scientific">Ordospora colligata OC4</name>
    <dbReference type="NCBI Taxonomy" id="1354746"/>
    <lineage>
        <taxon>Eukaryota</taxon>
        <taxon>Fungi</taxon>
        <taxon>Fungi incertae sedis</taxon>
        <taxon>Microsporidia</taxon>
        <taxon>Ordosporidae</taxon>
        <taxon>Ordospora</taxon>
    </lineage>
</organism>
<evidence type="ECO:0000256" key="4">
    <source>
        <dbReference type="ARBA" id="ARBA00022806"/>
    </source>
</evidence>
<keyword evidence="14" id="KW-1185">Reference proteome</keyword>
<dbReference type="InterPro" id="IPR027417">
    <property type="entry name" value="P-loop_NTPase"/>
</dbReference>
<protein>
    <recommendedName>
        <fullName evidence="1">RNA helicase</fullName>
        <ecNumber evidence="1">3.6.4.13</ecNumber>
    </recommendedName>
</protein>
<dbReference type="OrthoDB" id="10265785at2759"/>
<evidence type="ECO:0000259" key="11">
    <source>
        <dbReference type="PROSITE" id="PS51194"/>
    </source>
</evidence>
<dbReference type="InterPro" id="IPR050079">
    <property type="entry name" value="DEAD_box_RNA_helicase"/>
</dbReference>
<dbReference type="PROSITE" id="PS51195">
    <property type="entry name" value="Q_MOTIF"/>
    <property type="match status" value="1"/>
</dbReference>
<comment type="similarity">
    <text evidence="9">Belongs to the DEAD box helicase family.</text>
</comment>
<feature type="short sequence motif" description="Q motif" evidence="8">
    <location>
        <begin position="30"/>
        <end position="58"/>
    </location>
</feature>
<accession>A0A0B2UGY5</accession>
<dbReference type="GO" id="GO:0005524">
    <property type="term" value="F:ATP binding"/>
    <property type="evidence" value="ECO:0007669"/>
    <property type="project" value="UniProtKB-KW"/>
</dbReference>
<reference evidence="13 14" key="1">
    <citation type="journal article" date="2014" name="MBio">
        <title>The Ordospora colligata genome; evolution of extreme reduction in microsporidia and host-to-parasite horizontal gene transfer.</title>
        <authorList>
            <person name="Pombert J.-F."/>
            <person name="Haag K.L."/>
            <person name="Beidas S."/>
            <person name="Ebert D."/>
            <person name="Keeling P.J."/>
        </authorList>
    </citation>
    <scope>NUCLEOTIDE SEQUENCE [LARGE SCALE GENOMIC DNA]</scope>
    <source>
        <strain evidence="13 14">OC4</strain>
    </source>
</reference>
<dbReference type="Gene3D" id="3.40.50.300">
    <property type="entry name" value="P-loop containing nucleotide triphosphate hydrolases"/>
    <property type="match status" value="2"/>
</dbReference>
<dbReference type="InterPro" id="IPR001650">
    <property type="entry name" value="Helicase_C-like"/>
</dbReference>
<dbReference type="EMBL" id="JOKQ01000002">
    <property type="protein sequence ID" value="KHN70316.1"/>
    <property type="molecule type" value="Genomic_DNA"/>
</dbReference>
<comment type="caution">
    <text evidence="13">The sequence shown here is derived from an EMBL/GenBank/DDBJ whole genome shotgun (WGS) entry which is preliminary data.</text>
</comment>
<dbReference type="PROSITE" id="PS00039">
    <property type="entry name" value="DEAD_ATP_HELICASE"/>
    <property type="match status" value="1"/>
</dbReference>
<dbReference type="VEuPathDB" id="MicrosporidiaDB:M896_021550"/>
<dbReference type="SMART" id="SM00490">
    <property type="entry name" value="HELICc"/>
    <property type="match status" value="1"/>
</dbReference>
<dbReference type="AlphaFoldDB" id="A0A0B2UGY5"/>
<dbReference type="HOGENOM" id="CLU_003041_1_0_1"/>
<evidence type="ECO:0000256" key="2">
    <source>
        <dbReference type="ARBA" id="ARBA00022741"/>
    </source>
</evidence>
<dbReference type="GeneID" id="26261250"/>
<dbReference type="STRING" id="1354746.A0A0B2UGY5"/>